<proteinExistence type="predicted"/>
<evidence type="ECO:0000256" key="2">
    <source>
        <dbReference type="ARBA" id="ARBA00023125"/>
    </source>
</evidence>
<evidence type="ECO:0000256" key="3">
    <source>
        <dbReference type="ARBA" id="ARBA00023163"/>
    </source>
</evidence>
<keyword evidence="2" id="KW-0238">DNA-binding</keyword>
<dbReference type="PANTHER" id="PTHR33204">
    <property type="entry name" value="TRANSCRIPTIONAL REGULATOR, MARR FAMILY"/>
    <property type="match status" value="1"/>
</dbReference>
<dbReference type="PROSITE" id="PS51118">
    <property type="entry name" value="HTH_HXLR"/>
    <property type="match status" value="1"/>
</dbReference>
<feature type="domain" description="HTH hxlR-type" evidence="4">
    <location>
        <begin position="7"/>
        <end position="107"/>
    </location>
</feature>
<dbReference type="RefSeq" id="WP_042536035.1">
    <property type="nucleotide sequence ID" value="NZ_JBHSFT010000010.1"/>
</dbReference>
<evidence type="ECO:0000313" key="5">
    <source>
        <dbReference type="EMBL" id="MFC4661917.1"/>
    </source>
</evidence>
<dbReference type="InterPro" id="IPR002577">
    <property type="entry name" value="HTH_HxlR"/>
</dbReference>
<dbReference type="PANTHER" id="PTHR33204:SF29">
    <property type="entry name" value="TRANSCRIPTIONAL REGULATOR"/>
    <property type="match status" value="1"/>
</dbReference>
<dbReference type="Pfam" id="PF01638">
    <property type="entry name" value="HxlR"/>
    <property type="match status" value="1"/>
</dbReference>
<comment type="caution">
    <text evidence="5">The sequence shown here is derived from an EMBL/GenBank/DDBJ whole genome shotgun (WGS) entry which is preliminary data.</text>
</comment>
<dbReference type="Gene3D" id="1.10.10.10">
    <property type="entry name" value="Winged helix-like DNA-binding domain superfamily/Winged helix DNA-binding domain"/>
    <property type="match status" value="1"/>
</dbReference>
<accession>A0ABV9JVY0</accession>
<evidence type="ECO:0000259" key="4">
    <source>
        <dbReference type="PROSITE" id="PS51118"/>
    </source>
</evidence>
<keyword evidence="1" id="KW-0805">Transcription regulation</keyword>
<name>A0ABV9JVY0_9BACI</name>
<sequence>MTTGENCGELQVALDIIVGKWKPIILFHLMENEKLRFSELQRAIPEITKKMLTSQLRELEYNDIVHRKVYQQVPPKVEYSMSPYGHGLKPLLVSMRSWGTEHLEHLEKLYGKDNEEQKEQI</sequence>
<organism evidence="5 6">
    <name type="scientific">Oceanobacillus aidingensis</name>
    <dbReference type="NCBI Taxonomy" id="645964"/>
    <lineage>
        <taxon>Bacteria</taxon>
        <taxon>Bacillati</taxon>
        <taxon>Bacillota</taxon>
        <taxon>Bacilli</taxon>
        <taxon>Bacillales</taxon>
        <taxon>Bacillaceae</taxon>
        <taxon>Oceanobacillus</taxon>
    </lineage>
</organism>
<dbReference type="EMBL" id="JBHSFT010000010">
    <property type="protein sequence ID" value="MFC4661917.1"/>
    <property type="molecule type" value="Genomic_DNA"/>
</dbReference>
<dbReference type="SUPFAM" id="SSF46785">
    <property type="entry name" value="Winged helix' DNA-binding domain"/>
    <property type="match status" value="1"/>
</dbReference>
<keyword evidence="6" id="KW-1185">Reference proteome</keyword>
<reference evidence="6" key="1">
    <citation type="journal article" date="2019" name="Int. J. Syst. Evol. Microbiol.">
        <title>The Global Catalogue of Microorganisms (GCM) 10K type strain sequencing project: providing services to taxonomists for standard genome sequencing and annotation.</title>
        <authorList>
            <consortium name="The Broad Institute Genomics Platform"/>
            <consortium name="The Broad Institute Genome Sequencing Center for Infectious Disease"/>
            <person name="Wu L."/>
            <person name="Ma J."/>
        </authorList>
    </citation>
    <scope>NUCLEOTIDE SEQUENCE [LARGE SCALE GENOMIC DNA]</scope>
    <source>
        <strain evidence="6">CCUG 37257</strain>
    </source>
</reference>
<dbReference type="InterPro" id="IPR036390">
    <property type="entry name" value="WH_DNA-bd_sf"/>
</dbReference>
<evidence type="ECO:0000313" key="6">
    <source>
        <dbReference type="Proteomes" id="UP001595988"/>
    </source>
</evidence>
<protein>
    <submittedName>
        <fullName evidence="5">Winged helix-turn-helix transcriptional regulator</fullName>
    </submittedName>
</protein>
<gene>
    <name evidence="5" type="ORF">ACFO3P_06835</name>
</gene>
<dbReference type="Proteomes" id="UP001595988">
    <property type="component" value="Unassembled WGS sequence"/>
</dbReference>
<evidence type="ECO:0000256" key="1">
    <source>
        <dbReference type="ARBA" id="ARBA00023015"/>
    </source>
</evidence>
<keyword evidence="3" id="KW-0804">Transcription</keyword>
<dbReference type="InterPro" id="IPR036388">
    <property type="entry name" value="WH-like_DNA-bd_sf"/>
</dbReference>